<name>A0A098C061_9BACT</name>
<accession>A0A098C061</accession>
<dbReference type="Proteomes" id="UP000032417">
    <property type="component" value="Chromosome 1"/>
</dbReference>
<proteinExistence type="predicted"/>
<reference evidence="1 2" key="1">
    <citation type="submission" date="2014-08" db="EMBL/GenBank/DDBJ databases">
        <authorList>
            <person name="Wibberg D."/>
        </authorList>
    </citation>
    <scope>NUCLEOTIDE SEQUENCE [LARGE SCALE GENOMIC DNA]</scope>
    <source>
        <strain evidence="2">ING2-E5B</strain>
    </source>
</reference>
<organism evidence="1 2">
    <name type="scientific">Fermentimonas caenicola</name>
    <dbReference type="NCBI Taxonomy" id="1562970"/>
    <lineage>
        <taxon>Bacteria</taxon>
        <taxon>Pseudomonadati</taxon>
        <taxon>Bacteroidota</taxon>
        <taxon>Bacteroidia</taxon>
        <taxon>Bacteroidales</taxon>
        <taxon>Dysgonomonadaceae</taxon>
        <taxon>Fermentimonas</taxon>
    </lineage>
</organism>
<dbReference type="KEGG" id="pbt:ING2E5B_1048"/>
<sequence>MKQFIYFLSISLLLIGLNACNHQKDNNLNQNSEGYSEASNPTTVQKIDATLLHDKLMSSFSDDWIERESDPDLYPEYYGGSYVDNNGNFVIAVTGNADRNREALKEILNTENFRIETVSYSYRQMMKVMDEIDNFLVSSNIPDNHPMLEKFAGAYPDVMDNRVKVLLTEINNDIINSFKRDVTNSPLIVFEQGEIPELY</sequence>
<evidence type="ECO:0000313" key="2">
    <source>
        <dbReference type="Proteomes" id="UP000032417"/>
    </source>
</evidence>
<dbReference type="EMBL" id="LN515532">
    <property type="protein sequence ID" value="CEA15801.1"/>
    <property type="molecule type" value="Genomic_DNA"/>
</dbReference>
<dbReference type="OrthoDB" id="1089976at2"/>
<dbReference type="STRING" id="1562970.ING2E5B_1048"/>
<keyword evidence="2" id="KW-1185">Reference proteome</keyword>
<dbReference type="AlphaFoldDB" id="A0A098C061"/>
<gene>
    <name evidence="1" type="ORF">ING2E5B_1048</name>
</gene>
<dbReference type="HOGENOM" id="CLU_1371124_0_0_10"/>
<evidence type="ECO:0000313" key="1">
    <source>
        <dbReference type="EMBL" id="CEA15801.1"/>
    </source>
</evidence>
<protein>
    <submittedName>
        <fullName evidence="1">Uncharacterized protein</fullName>
    </submittedName>
</protein>